<dbReference type="PANTHER" id="PTHR46986:SF1">
    <property type="entry name" value="ENDORIBONUCLEASE YBEY, CHLOROPLASTIC"/>
    <property type="match status" value="1"/>
</dbReference>
<evidence type="ECO:0000256" key="4">
    <source>
        <dbReference type="ARBA" id="ARBA00022759"/>
    </source>
</evidence>
<dbReference type="GO" id="GO:0004521">
    <property type="term" value="F:RNA endonuclease activity"/>
    <property type="evidence" value="ECO:0007669"/>
    <property type="project" value="UniProtKB-UniRule"/>
</dbReference>
<dbReference type="GO" id="GO:0006364">
    <property type="term" value="P:rRNA processing"/>
    <property type="evidence" value="ECO:0007669"/>
    <property type="project" value="UniProtKB-UniRule"/>
</dbReference>
<comment type="function">
    <text evidence="7">Single strand-specific metallo-endoribonuclease involved in late-stage 70S ribosome quality control and in maturation of the 3' terminus of the 16S rRNA.</text>
</comment>
<feature type="binding site" evidence="7">
    <location>
        <position position="118"/>
    </location>
    <ligand>
        <name>Zn(2+)</name>
        <dbReference type="ChEBI" id="CHEBI:29105"/>
        <note>catalytic</note>
    </ligand>
</feature>
<keyword evidence="5 7" id="KW-0378">Hydrolase</keyword>
<dbReference type="Proteomes" id="UP000199347">
    <property type="component" value="Unassembled WGS sequence"/>
</dbReference>
<dbReference type="EC" id="3.1.-.-" evidence="7"/>
<feature type="binding site" evidence="7">
    <location>
        <position position="128"/>
    </location>
    <ligand>
        <name>Zn(2+)</name>
        <dbReference type="ChEBI" id="CHEBI:29105"/>
        <note>catalytic</note>
    </ligand>
</feature>
<keyword evidence="4 7" id="KW-0255">Endonuclease</keyword>
<keyword evidence="7" id="KW-0690">Ribosome biogenesis</keyword>
<comment type="cofactor">
    <cofactor evidence="7">
        <name>Zn(2+)</name>
        <dbReference type="ChEBI" id="CHEBI:29105"/>
    </cofactor>
    <text evidence="7">Binds 1 zinc ion.</text>
</comment>
<keyword evidence="3 7" id="KW-0479">Metal-binding</keyword>
<evidence type="ECO:0000256" key="1">
    <source>
        <dbReference type="ARBA" id="ARBA00010875"/>
    </source>
</evidence>
<evidence type="ECO:0000256" key="3">
    <source>
        <dbReference type="ARBA" id="ARBA00022723"/>
    </source>
</evidence>
<dbReference type="InterPro" id="IPR020549">
    <property type="entry name" value="YbeY_CS"/>
</dbReference>
<dbReference type="EMBL" id="FMVW01000003">
    <property type="protein sequence ID" value="SCZ34884.1"/>
    <property type="molecule type" value="Genomic_DNA"/>
</dbReference>
<dbReference type="PROSITE" id="PS01306">
    <property type="entry name" value="UPF0054"/>
    <property type="match status" value="1"/>
</dbReference>
<dbReference type="GO" id="GO:0004222">
    <property type="term" value="F:metalloendopeptidase activity"/>
    <property type="evidence" value="ECO:0007669"/>
    <property type="project" value="InterPro"/>
</dbReference>
<evidence type="ECO:0000256" key="7">
    <source>
        <dbReference type="HAMAP-Rule" id="MF_00009"/>
    </source>
</evidence>
<proteinExistence type="inferred from homology"/>
<reference evidence="8 9" key="1">
    <citation type="submission" date="2016-10" db="EMBL/GenBank/DDBJ databases">
        <authorList>
            <person name="de Groot N.N."/>
        </authorList>
    </citation>
    <scope>NUCLEOTIDE SEQUENCE [LARGE SCALE GENOMIC DNA]</scope>
    <source>
        <strain evidence="8 9">DSM 2698</strain>
    </source>
</reference>
<dbReference type="SUPFAM" id="SSF55486">
    <property type="entry name" value="Metalloproteases ('zincins'), catalytic domain"/>
    <property type="match status" value="1"/>
</dbReference>
<name>A0A1G5NCL7_AFIMA</name>
<evidence type="ECO:0000256" key="6">
    <source>
        <dbReference type="ARBA" id="ARBA00022833"/>
    </source>
</evidence>
<protein>
    <recommendedName>
        <fullName evidence="7">Endoribonuclease YbeY</fullName>
        <ecNumber evidence="7">3.1.-.-</ecNumber>
    </recommendedName>
</protein>
<evidence type="ECO:0000256" key="5">
    <source>
        <dbReference type="ARBA" id="ARBA00022801"/>
    </source>
</evidence>
<keyword evidence="7" id="KW-0698">rRNA processing</keyword>
<accession>A0A1G5NCL7</accession>
<evidence type="ECO:0000313" key="8">
    <source>
        <dbReference type="EMBL" id="SCZ34884.1"/>
    </source>
</evidence>
<dbReference type="RefSeq" id="WP_092811720.1">
    <property type="nucleotide sequence ID" value="NZ_FMVW01000003.1"/>
</dbReference>
<dbReference type="PANTHER" id="PTHR46986">
    <property type="entry name" value="ENDORIBONUCLEASE YBEY, CHLOROPLASTIC"/>
    <property type="match status" value="1"/>
</dbReference>
<keyword evidence="7" id="KW-0963">Cytoplasm</keyword>
<comment type="similarity">
    <text evidence="1 7">Belongs to the endoribonuclease YbeY family.</text>
</comment>
<gene>
    <name evidence="7" type="primary">ybeY</name>
    <name evidence="8" type="ORF">SAMN03080610_01788</name>
</gene>
<dbReference type="GO" id="GO:0005737">
    <property type="term" value="C:cytoplasm"/>
    <property type="evidence" value="ECO:0007669"/>
    <property type="project" value="UniProtKB-SubCell"/>
</dbReference>
<keyword evidence="9" id="KW-1185">Reference proteome</keyword>
<dbReference type="GO" id="GO:0008270">
    <property type="term" value="F:zinc ion binding"/>
    <property type="evidence" value="ECO:0007669"/>
    <property type="project" value="UniProtKB-UniRule"/>
</dbReference>
<dbReference type="OrthoDB" id="9807740at2"/>
<organism evidence="8 9">
    <name type="scientific">Afifella marina DSM 2698</name>
    <dbReference type="NCBI Taxonomy" id="1120955"/>
    <lineage>
        <taxon>Bacteria</taxon>
        <taxon>Pseudomonadati</taxon>
        <taxon>Pseudomonadota</taxon>
        <taxon>Alphaproteobacteria</taxon>
        <taxon>Hyphomicrobiales</taxon>
        <taxon>Afifellaceae</taxon>
        <taxon>Afifella</taxon>
    </lineage>
</organism>
<dbReference type="HAMAP" id="MF_00009">
    <property type="entry name" value="Endoribonucl_YbeY"/>
    <property type="match status" value="1"/>
</dbReference>
<evidence type="ECO:0000256" key="2">
    <source>
        <dbReference type="ARBA" id="ARBA00022722"/>
    </source>
</evidence>
<keyword evidence="6 7" id="KW-0862">Zinc</keyword>
<dbReference type="STRING" id="1120955.SAMN03080610_01788"/>
<dbReference type="Gene3D" id="3.40.390.30">
    <property type="entry name" value="Metalloproteases ('zincins'), catalytic domain"/>
    <property type="match status" value="1"/>
</dbReference>
<keyword evidence="2 7" id="KW-0540">Nuclease</keyword>
<dbReference type="NCBIfam" id="TIGR00043">
    <property type="entry name" value="rRNA maturation RNase YbeY"/>
    <property type="match status" value="1"/>
</dbReference>
<dbReference type="InterPro" id="IPR002036">
    <property type="entry name" value="YbeY"/>
</dbReference>
<sequence>MSPVVIDVIRETEAWPSQTELDSLMDKAVDAALAVAGWTPPQGVLEPVELSIVLTDDATIAHLNRDWRGKDKPTNVLSYPQPPGPLLGDIVFAFETIEREAEEQQKAFLDHFAHLLVHGCLHLVGHDHQIDSEAEEMETLEKEALARLGIADPYRQVDAAFPVLGS</sequence>
<feature type="binding site" evidence="7">
    <location>
        <position position="122"/>
    </location>
    <ligand>
        <name>Zn(2+)</name>
        <dbReference type="ChEBI" id="CHEBI:29105"/>
        <note>catalytic</note>
    </ligand>
</feature>
<dbReference type="AlphaFoldDB" id="A0A1G5NCL7"/>
<dbReference type="InterPro" id="IPR023091">
    <property type="entry name" value="MetalPrtase_cat_dom_sf_prd"/>
</dbReference>
<evidence type="ECO:0000313" key="9">
    <source>
        <dbReference type="Proteomes" id="UP000199347"/>
    </source>
</evidence>
<comment type="subcellular location">
    <subcellularLocation>
        <location evidence="7">Cytoplasm</location>
    </subcellularLocation>
</comment>
<dbReference type="Pfam" id="PF02130">
    <property type="entry name" value="YbeY"/>
    <property type="match status" value="1"/>
</dbReference>